<feature type="region of interest" description="Disordered" evidence="1">
    <location>
        <begin position="1"/>
        <end position="26"/>
    </location>
</feature>
<reference evidence="2 3" key="1">
    <citation type="submission" date="2019-11" db="EMBL/GenBank/DDBJ databases">
        <title>Whole genome sequence of Oryza granulata.</title>
        <authorList>
            <person name="Li W."/>
        </authorList>
    </citation>
    <scope>NUCLEOTIDE SEQUENCE [LARGE SCALE GENOMIC DNA]</scope>
    <source>
        <strain evidence="3">cv. Menghai</strain>
        <tissue evidence="2">Leaf</tissue>
    </source>
</reference>
<dbReference type="AlphaFoldDB" id="A0A6G1BMQ4"/>
<dbReference type="EMBL" id="SPHZ02000012">
    <property type="protein sequence ID" value="KAF0889166.1"/>
    <property type="molecule type" value="Genomic_DNA"/>
</dbReference>
<gene>
    <name evidence="2" type="ORF">E2562_022437</name>
</gene>
<comment type="caution">
    <text evidence="2">The sequence shown here is derived from an EMBL/GenBank/DDBJ whole genome shotgun (WGS) entry which is preliminary data.</text>
</comment>
<dbReference type="Proteomes" id="UP000479710">
    <property type="component" value="Unassembled WGS sequence"/>
</dbReference>
<feature type="non-terminal residue" evidence="2">
    <location>
        <position position="1"/>
    </location>
</feature>
<keyword evidence="3" id="KW-1185">Reference proteome</keyword>
<evidence type="ECO:0000256" key="1">
    <source>
        <dbReference type="SAM" id="MobiDB-lite"/>
    </source>
</evidence>
<organism evidence="2 3">
    <name type="scientific">Oryza meyeriana var. granulata</name>
    <dbReference type="NCBI Taxonomy" id="110450"/>
    <lineage>
        <taxon>Eukaryota</taxon>
        <taxon>Viridiplantae</taxon>
        <taxon>Streptophyta</taxon>
        <taxon>Embryophyta</taxon>
        <taxon>Tracheophyta</taxon>
        <taxon>Spermatophyta</taxon>
        <taxon>Magnoliopsida</taxon>
        <taxon>Liliopsida</taxon>
        <taxon>Poales</taxon>
        <taxon>Poaceae</taxon>
        <taxon>BOP clade</taxon>
        <taxon>Oryzoideae</taxon>
        <taxon>Oryzeae</taxon>
        <taxon>Oryzinae</taxon>
        <taxon>Oryza</taxon>
        <taxon>Oryza meyeriana</taxon>
    </lineage>
</organism>
<evidence type="ECO:0000313" key="2">
    <source>
        <dbReference type="EMBL" id="KAF0889166.1"/>
    </source>
</evidence>
<name>A0A6G1BMQ4_9ORYZ</name>
<proteinExistence type="predicted"/>
<protein>
    <submittedName>
        <fullName evidence="2">Uncharacterized protein</fullName>
    </submittedName>
</protein>
<evidence type="ECO:0000313" key="3">
    <source>
        <dbReference type="Proteomes" id="UP000479710"/>
    </source>
</evidence>
<accession>A0A6G1BMQ4</accession>
<feature type="compositionally biased region" description="Basic and acidic residues" evidence="1">
    <location>
        <begin position="17"/>
        <end position="26"/>
    </location>
</feature>
<sequence>LGPLLILQPRSTHGKRKLEDKGKEEGKELYKAAEVVDGLPPSRTTSSLP</sequence>